<dbReference type="CDD" id="cd16442">
    <property type="entry name" value="BPL"/>
    <property type="match status" value="1"/>
</dbReference>
<feature type="domain" description="BPL/LPL catalytic" evidence="6">
    <location>
        <begin position="1"/>
        <end position="192"/>
    </location>
</feature>
<keyword evidence="3" id="KW-0067">ATP-binding</keyword>
<organism evidence="7 8">
    <name type="scientific">Lysinimonas soli</name>
    <dbReference type="NCBI Taxonomy" id="1074233"/>
    <lineage>
        <taxon>Bacteria</taxon>
        <taxon>Bacillati</taxon>
        <taxon>Actinomycetota</taxon>
        <taxon>Actinomycetes</taxon>
        <taxon>Micrococcales</taxon>
        <taxon>Microbacteriaceae</taxon>
        <taxon>Lysinimonas</taxon>
    </lineage>
</organism>
<evidence type="ECO:0000256" key="2">
    <source>
        <dbReference type="ARBA" id="ARBA00022741"/>
    </source>
</evidence>
<dbReference type="SUPFAM" id="SSF55681">
    <property type="entry name" value="Class II aaRS and biotin synthetases"/>
    <property type="match status" value="1"/>
</dbReference>
<dbReference type="GO" id="GO:0004077">
    <property type="term" value="F:biotin--[biotin carboxyl-carrier protein] ligase activity"/>
    <property type="evidence" value="ECO:0007669"/>
    <property type="project" value="UniProtKB-EC"/>
</dbReference>
<dbReference type="InterPro" id="IPR003142">
    <property type="entry name" value="BPL_C"/>
</dbReference>
<dbReference type="InterPro" id="IPR045864">
    <property type="entry name" value="aa-tRNA-synth_II/BPL/LPL"/>
</dbReference>
<dbReference type="Gene3D" id="2.30.30.100">
    <property type="match status" value="1"/>
</dbReference>
<dbReference type="PANTHER" id="PTHR12835">
    <property type="entry name" value="BIOTIN PROTEIN LIGASE"/>
    <property type="match status" value="1"/>
</dbReference>
<dbReference type="SUPFAM" id="SSF50037">
    <property type="entry name" value="C-terminal domain of transcriptional repressors"/>
    <property type="match status" value="1"/>
</dbReference>
<reference evidence="8" key="1">
    <citation type="journal article" date="2019" name="Int. J. Syst. Evol. Microbiol.">
        <title>The Global Catalogue of Microorganisms (GCM) 10K type strain sequencing project: providing services to taxonomists for standard genome sequencing and annotation.</title>
        <authorList>
            <consortium name="The Broad Institute Genomics Platform"/>
            <consortium name="The Broad Institute Genome Sequencing Center for Infectious Disease"/>
            <person name="Wu L."/>
            <person name="Ma J."/>
        </authorList>
    </citation>
    <scope>NUCLEOTIDE SEQUENCE [LARGE SCALE GENOMIC DNA]</scope>
    <source>
        <strain evidence="8">CGMCC 4.6997</strain>
    </source>
</reference>
<dbReference type="EMBL" id="JBHSMG010000005">
    <property type="protein sequence ID" value="MFC5503431.1"/>
    <property type="molecule type" value="Genomic_DNA"/>
</dbReference>
<keyword evidence="8" id="KW-1185">Reference proteome</keyword>
<sequence>MTAFTLARREVPSLIVQDEVRSTNSELVALASAAEVATFTTVVTMNQTAGRGRLDRVWVAPPRTSLAISVLVRPPVGGELVVEAGGWLPLAAGVAMHDAIRSVAPGLPVGIKWPNDVQIEGRKVCGILCEVIEGGSGVVIGAGLNVSMSPAQLPAPTATSLVIAGAPSDDELYDRVLAAYLAALRSTLSAFWADGGDAQRSGLRAAVMERCTTLGRSVRVELPGGSELLGTAVSIDSIGRLEVEDGSGRVHAIAAGDIVHLR</sequence>
<keyword evidence="2" id="KW-0547">Nucleotide-binding</keyword>
<evidence type="ECO:0000313" key="7">
    <source>
        <dbReference type="EMBL" id="MFC5503431.1"/>
    </source>
</evidence>
<keyword evidence="4" id="KW-0092">Biotin</keyword>
<dbReference type="NCBIfam" id="TIGR00121">
    <property type="entry name" value="birA_ligase"/>
    <property type="match status" value="1"/>
</dbReference>
<dbReference type="Pfam" id="PF03099">
    <property type="entry name" value="BPL_LplA_LipB"/>
    <property type="match status" value="1"/>
</dbReference>
<dbReference type="InterPro" id="IPR004143">
    <property type="entry name" value="BPL_LPL_catalytic"/>
</dbReference>
<dbReference type="Pfam" id="PF02237">
    <property type="entry name" value="BPL_C"/>
    <property type="match status" value="1"/>
</dbReference>
<dbReference type="PANTHER" id="PTHR12835:SF5">
    <property type="entry name" value="BIOTIN--PROTEIN LIGASE"/>
    <property type="match status" value="1"/>
</dbReference>
<dbReference type="PROSITE" id="PS51733">
    <property type="entry name" value="BPL_LPL_CATALYTIC"/>
    <property type="match status" value="1"/>
</dbReference>
<evidence type="ECO:0000313" key="8">
    <source>
        <dbReference type="Proteomes" id="UP001596039"/>
    </source>
</evidence>
<evidence type="ECO:0000256" key="3">
    <source>
        <dbReference type="ARBA" id="ARBA00022840"/>
    </source>
</evidence>
<protein>
    <recommendedName>
        <fullName evidence="5">biotin--[biotin carboxyl-carrier protein] ligase</fullName>
        <ecNumber evidence="5">6.3.4.15</ecNumber>
    </recommendedName>
</protein>
<gene>
    <name evidence="7" type="ORF">ACFPJ4_14375</name>
</gene>
<dbReference type="InterPro" id="IPR008988">
    <property type="entry name" value="Transcriptional_repressor_C"/>
</dbReference>
<dbReference type="Gene3D" id="3.30.930.10">
    <property type="entry name" value="Bira Bifunctional Protein, Domain 2"/>
    <property type="match status" value="1"/>
</dbReference>
<evidence type="ECO:0000256" key="4">
    <source>
        <dbReference type="ARBA" id="ARBA00023267"/>
    </source>
</evidence>
<accession>A0ABW0NSC9</accession>
<evidence type="ECO:0000259" key="6">
    <source>
        <dbReference type="PROSITE" id="PS51733"/>
    </source>
</evidence>
<comment type="caution">
    <text evidence="7">The sequence shown here is derived from an EMBL/GenBank/DDBJ whole genome shotgun (WGS) entry which is preliminary data.</text>
</comment>
<dbReference type="EC" id="6.3.4.15" evidence="5"/>
<keyword evidence="1 7" id="KW-0436">Ligase</keyword>
<proteinExistence type="predicted"/>
<dbReference type="InterPro" id="IPR004408">
    <property type="entry name" value="Biotin_CoA_COase_ligase"/>
</dbReference>
<dbReference type="Proteomes" id="UP001596039">
    <property type="component" value="Unassembled WGS sequence"/>
</dbReference>
<name>A0ABW0NSC9_9MICO</name>
<evidence type="ECO:0000256" key="1">
    <source>
        <dbReference type="ARBA" id="ARBA00022598"/>
    </source>
</evidence>
<dbReference type="RefSeq" id="WP_386741142.1">
    <property type="nucleotide sequence ID" value="NZ_JBHSMG010000005.1"/>
</dbReference>
<evidence type="ECO:0000256" key="5">
    <source>
        <dbReference type="ARBA" id="ARBA00024227"/>
    </source>
</evidence>